<dbReference type="Proteomes" id="UP000541636">
    <property type="component" value="Unassembled WGS sequence"/>
</dbReference>
<keyword evidence="1" id="KW-0812">Transmembrane</keyword>
<evidence type="ECO:0000313" key="2">
    <source>
        <dbReference type="EMBL" id="NKZ40054.1"/>
    </source>
</evidence>
<protein>
    <submittedName>
        <fullName evidence="2">Uncharacterized protein</fullName>
    </submittedName>
</protein>
<dbReference type="RefSeq" id="WP_168609876.1">
    <property type="nucleotide sequence ID" value="NZ_JAAZQD010000006.1"/>
</dbReference>
<feature type="transmembrane region" description="Helical" evidence="1">
    <location>
        <begin position="67"/>
        <end position="97"/>
    </location>
</feature>
<sequence length="139" mass="15322">MAAQDKVIASILVLHSMLGAVWTYWMASRFGFPVLFLIFNIALVLVGLAAGIGWFRERRWAAWLGSLFFAMQLIHIATTNFHFSFTLGFSMIVAMGWFGVARVGINLFALVMLFWLGVRVAVSGSPFKRSSALPDASGS</sequence>
<reference evidence="2 3" key="1">
    <citation type="journal article" date="2017" name="Int. J. Syst. Evol. Microbiol.">
        <title>Oleiagrimonas citrea sp. nov., a marine bacterium isolated from tidal flat sediment and emended description of the genus Oleiagrimonas Fang et al. 2015 and Oleiagrimonas soli.</title>
        <authorList>
            <person name="Yang S.H."/>
            <person name="Seo H.S."/>
            <person name="Seong C.N."/>
            <person name="Kwon K.K."/>
        </authorList>
    </citation>
    <scope>NUCLEOTIDE SEQUENCE [LARGE SCALE GENOMIC DNA]</scope>
    <source>
        <strain evidence="2 3">MEBiC09124</strain>
    </source>
</reference>
<proteinExistence type="predicted"/>
<evidence type="ECO:0000256" key="1">
    <source>
        <dbReference type="SAM" id="Phobius"/>
    </source>
</evidence>
<organism evidence="2 3">
    <name type="scientific">Oleiagrimonas citrea</name>
    <dbReference type="NCBI Taxonomy" id="1665687"/>
    <lineage>
        <taxon>Bacteria</taxon>
        <taxon>Pseudomonadati</taxon>
        <taxon>Pseudomonadota</taxon>
        <taxon>Gammaproteobacteria</taxon>
        <taxon>Lysobacterales</taxon>
        <taxon>Rhodanobacteraceae</taxon>
        <taxon>Oleiagrimonas</taxon>
    </lineage>
</organism>
<name>A0A846ZPA8_9GAMM</name>
<keyword evidence="1" id="KW-0472">Membrane</keyword>
<accession>A0A846ZPA8</accession>
<comment type="caution">
    <text evidence="2">The sequence shown here is derived from an EMBL/GenBank/DDBJ whole genome shotgun (WGS) entry which is preliminary data.</text>
</comment>
<keyword evidence="1" id="KW-1133">Transmembrane helix</keyword>
<dbReference type="AlphaFoldDB" id="A0A846ZPA8"/>
<keyword evidence="3" id="KW-1185">Reference proteome</keyword>
<feature type="transmembrane region" description="Helical" evidence="1">
    <location>
        <begin position="103"/>
        <end position="122"/>
    </location>
</feature>
<feature type="transmembrane region" description="Helical" evidence="1">
    <location>
        <begin position="7"/>
        <end position="25"/>
    </location>
</feature>
<dbReference type="EMBL" id="JAAZQD010000006">
    <property type="protein sequence ID" value="NKZ40054.1"/>
    <property type="molecule type" value="Genomic_DNA"/>
</dbReference>
<feature type="transmembrane region" description="Helical" evidence="1">
    <location>
        <begin position="31"/>
        <end position="55"/>
    </location>
</feature>
<gene>
    <name evidence="2" type="ORF">HF690_13935</name>
</gene>
<evidence type="ECO:0000313" key="3">
    <source>
        <dbReference type="Proteomes" id="UP000541636"/>
    </source>
</evidence>